<protein>
    <submittedName>
        <fullName evidence="1">Uncharacterized protein</fullName>
    </submittedName>
</protein>
<sequence>MSRLSITSPDRLMRYQRTRGASVFAETPAQRINRHFKNLPFVKAEIKCTIQQKPREVETHFYQQKIIINAAISWLSITSPDRLMRYQRTREASVFAETSAQRWMVVGTLN</sequence>
<accession>A0AAV4WR14</accession>
<comment type="caution">
    <text evidence="1">The sequence shown here is derived from an EMBL/GenBank/DDBJ whole genome shotgun (WGS) entry which is preliminary data.</text>
</comment>
<keyword evidence="2" id="KW-1185">Reference proteome</keyword>
<evidence type="ECO:0000313" key="2">
    <source>
        <dbReference type="Proteomes" id="UP001054837"/>
    </source>
</evidence>
<reference evidence="1 2" key="1">
    <citation type="submission" date="2021-06" db="EMBL/GenBank/DDBJ databases">
        <title>Caerostris darwini draft genome.</title>
        <authorList>
            <person name="Kono N."/>
            <person name="Arakawa K."/>
        </authorList>
    </citation>
    <scope>NUCLEOTIDE SEQUENCE [LARGE SCALE GENOMIC DNA]</scope>
</reference>
<proteinExistence type="predicted"/>
<evidence type="ECO:0000313" key="1">
    <source>
        <dbReference type="EMBL" id="GIY83988.1"/>
    </source>
</evidence>
<dbReference type="EMBL" id="BPLQ01014877">
    <property type="protein sequence ID" value="GIY83988.1"/>
    <property type="molecule type" value="Genomic_DNA"/>
</dbReference>
<gene>
    <name evidence="1" type="ORF">CDAR_556601</name>
</gene>
<dbReference type="Proteomes" id="UP001054837">
    <property type="component" value="Unassembled WGS sequence"/>
</dbReference>
<dbReference type="AlphaFoldDB" id="A0AAV4WR14"/>
<organism evidence="1 2">
    <name type="scientific">Caerostris darwini</name>
    <dbReference type="NCBI Taxonomy" id="1538125"/>
    <lineage>
        <taxon>Eukaryota</taxon>
        <taxon>Metazoa</taxon>
        <taxon>Ecdysozoa</taxon>
        <taxon>Arthropoda</taxon>
        <taxon>Chelicerata</taxon>
        <taxon>Arachnida</taxon>
        <taxon>Araneae</taxon>
        <taxon>Araneomorphae</taxon>
        <taxon>Entelegynae</taxon>
        <taxon>Araneoidea</taxon>
        <taxon>Araneidae</taxon>
        <taxon>Caerostris</taxon>
    </lineage>
</organism>
<name>A0AAV4WR14_9ARAC</name>